<accession>A0A4P6JUM3</accession>
<name>A0A4P6JUM3_KTERU</name>
<dbReference type="Pfam" id="PF13714">
    <property type="entry name" value="PEP_mutase"/>
    <property type="match status" value="1"/>
</dbReference>
<dbReference type="AlphaFoldDB" id="A0A4P6JUM3"/>
<dbReference type="InterPro" id="IPR040442">
    <property type="entry name" value="Pyrv_kinase-like_dom_sf"/>
</dbReference>
<dbReference type="KEGG" id="kbs:EPA93_26505"/>
<protein>
    <submittedName>
        <fullName evidence="1">Isocitrate lyase/phosphoenolpyruvate mutase family protein</fullName>
    </submittedName>
</protein>
<dbReference type="SUPFAM" id="SSF51621">
    <property type="entry name" value="Phosphoenolpyruvate/pyruvate domain"/>
    <property type="match status" value="1"/>
</dbReference>
<dbReference type="EMBL" id="CP035758">
    <property type="protein sequence ID" value="QBD79348.1"/>
    <property type="molecule type" value="Genomic_DNA"/>
</dbReference>
<reference evidence="1 2" key="1">
    <citation type="submission" date="2019-01" db="EMBL/GenBank/DDBJ databases">
        <title>Ktedonosporobacter rubrisoli SCAWS-G2.</title>
        <authorList>
            <person name="Huang Y."/>
            <person name="Yan B."/>
        </authorList>
    </citation>
    <scope>NUCLEOTIDE SEQUENCE [LARGE SCALE GENOMIC DNA]</scope>
    <source>
        <strain evidence="1 2">SCAWS-G2</strain>
    </source>
</reference>
<dbReference type="InterPro" id="IPR015813">
    <property type="entry name" value="Pyrv/PenolPyrv_kinase-like_dom"/>
</dbReference>
<dbReference type="Gene3D" id="3.20.20.60">
    <property type="entry name" value="Phosphoenolpyruvate-binding domains"/>
    <property type="match status" value="1"/>
</dbReference>
<dbReference type="PANTHER" id="PTHR42905:SF16">
    <property type="entry name" value="CARBOXYPHOSPHONOENOLPYRUVATE PHOSPHONOMUTASE-LIKE PROTEIN (AFU_ORTHOLOGUE AFUA_5G07230)"/>
    <property type="match status" value="1"/>
</dbReference>
<sequence>MTTQHTKAELLLKSHKTATGLLLPNAWDCASAKLFEAAGFSAIGTTSAGIAFAQGYRDGEQIPRKEMLAVIARIAAAVQIPVSADIEAGYGPAPADVAETIHEVIKAGAVGVNLEDSIGMSSLYSIPQQTERIKAARAEGQRAGLPLVINARTDTYLFSIGEEATRLQDTLERGKAYLEAGADSVFVPGVGDPALIEELVRGIPGPLNVMVGPGMLSAPKLFKLGVKRVSVGGAAMMATMGLIWDIACELYVQGTYEQMASHPYDFSAAWKLFTPATTA</sequence>
<dbReference type="RefSeq" id="WP_129890401.1">
    <property type="nucleotide sequence ID" value="NZ_CP035758.1"/>
</dbReference>
<keyword evidence="1" id="KW-0670">Pyruvate</keyword>
<dbReference type="PANTHER" id="PTHR42905">
    <property type="entry name" value="PHOSPHOENOLPYRUVATE CARBOXYLASE"/>
    <property type="match status" value="1"/>
</dbReference>
<gene>
    <name evidence="1" type="ORF">EPA93_26505</name>
</gene>
<dbReference type="OrthoDB" id="9780430at2"/>
<evidence type="ECO:0000313" key="2">
    <source>
        <dbReference type="Proteomes" id="UP000290365"/>
    </source>
</evidence>
<dbReference type="InterPro" id="IPR039556">
    <property type="entry name" value="ICL/PEPM"/>
</dbReference>
<evidence type="ECO:0000313" key="1">
    <source>
        <dbReference type="EMBL" id="QBD79348.1"/>
    </source>
</evidence>
<dbReference type="CDD" id="cd00377">
    <property type="entry name" value="ICL_PEPM"/>
    <property type="match status" value="1"/>
</dbReference>
<dbReference type="GO" id="GO:0016829">
    <property type="term" value="F:lyase activity"/>
    <property type="evidence" value="ECO:0007669"/>
    <property type="project" value="UniProtKB-KW"/>
</dbReference>
<proteinExistence type="predicted"/>
<keyword evidence="1" id="KW-0456">Lyase</keyword>
<organism evidence="1 2">
    <name type="scientific">Ktedonosporobacter rubrisoli</name>
    <dbReference type="NCBI Taxonomy" id="2509675"/>
    <lineage>
        <taxon>Bacteria</taxon>
        <taxon>Bacillati</taxon>
        <taxon>Chloroflexota</taxon>
        <taxon>Ktedonobacteria</taxon>
        <taxon>Ktedonobacterales</taxon>
        <taxon>Ktedonosporobacteraceae</taxon>
        <taxon>Ktedonosporobacter</taxon>
    </lineage>
</organism>
<dbReference type="Proteomes" id="UP000290365">
    <property type="component" value="Chromosome"/>
</dbReference>
<keyword evidence="2" id="KW-1185">Reference proteome</keyword>